<dbReference type="InterPro" id="IPR001375">
    <property type="entry name" value="Peptidase_S9_cat"/>
</dbReference>
<dbReference type="InterPro" id="IPR050278">
    <property type="entry name" value="Serine_Prot_S9B/DPPIV"/>
</dbReference>
<dbReference type="SUPFAM" id="SSF82171">
    <property type="entry name" value="DPP6 N-terminal domain-like"/>
    <property type="match status" value="1"/>
</dbReference>
<keyword evidence="2" id="KW-0378">Hydrolase</keyword>
<protein>
    <submittedName>
        <fullName evidence="5">S9 family peptidase</fullName>
    </submittedName>
</protein>
<keyword evidence="6" id="KW-1185">Reference proteome</keyword>
<dbReference type="Proteomes" id="UP001059295">
    <property type="component" value="Chromosome"/>
</dbReference>
<dbReference type="Gene3D" id="2.140.10.30">
    <property type="entry name" value="Dipeptidylpeptidase IV, N-terminal domain"/>
    <property type="match status" value="1"/>
</dbReference>
<name>A0ABY5V166_9BACT</name>
<evidence type="ECO:0000313" key="6">
    <source>
        <dbReference type="Proteomes" id="UP001059295"/>
    </source>
</evidence>
<organism evidence="5 6">
    <name type="scientific">Alistipes ihumii AP11</name>
    <dbReference type="NCBI Taxonomy" id="1211813"/>
    <lineage>
        <taxon>Bacteria</taxon>
        <taxon>Pseudomonadati</taxon>
        <taxon>Bacteroidota</taxon>
        <taxon>Bacteroidia</taxon>
        <taxon>Bacteroidales</taxon>
        <taxon>Rikenellaceae</taxon>
        <taxon>Alistipes</taxon>
    </lineage>
</organism>
<dbReference type="EMBL" id="CP102294">
    <property type="protein sequence ID" value="UWN57951.1"/>
    <property type="molecule type" value="Genomic_DNA"/>
</dbReference>
<accession>A0ABY5V166</accession>
<evidence type="ECO:0000313" key="5">
    <source>
        <dbReference type="EMBL" id="UWN57951.1"/>
    </source>
</evidence>
<evidence type="ECO:0000256" key="2">
    <source>
        <dbReference type="ARBA" id="ARBA00022801"/>
    </source>
</evidence>
<keyword evidence="1" id="KW-0645">Protease</keyword>
<evidence type="ECO:0000259" key="4">
    <source>
        <dbReference type="Pfam" id="PF00930"/>
    </source>
</evidence>
<dbReference type="InterPro" id="IPR002471">
    <property type="entry name" value="Pept_S9_AS"/>
</dbReference>
<dbReference type="PANTHER" id="PTHR11731:SF193">
    <property type="entry name" value="DIPEPTIDYL PEPTIDASE 9"/>
    <property type="match status" value="1"/>
</dbReference>
<feature type="domain" description="Dipeptidylpeptidase IV N-terminal" evidence="4">
    <location>
        <begin position="79"/>
        <end position="419"/>
    </location>
</feature>
<feature type="domain" description="Peptidase S9 prolyl oligopeptidase catalytic" evidence="3">
    <location>
        <begin position="507"/>
        <end position="698"/>
    </location>
</feature>
<dbReference type="InterPro" id="IPR002469">
    <property type="entry name" value="Peptidase_S9B_N"/>
</dbReference>
<dbReference type="PROSITE" id="PS00708">
    <property type="entry name" value="PRO_ENDOPEP_SER"/>
    <property type="match status" value="1"/>
</dbReference>
<dbReference type="InterPro" id="IPR029058">
    <property type="entry name" value="AB_hydrolase_fold"/>
</dbReference>
<dbReference type="PANTHER" id="PTHR11731">
    <property type="entry name" value="PROTEASE FAMILY S9B,C DIPEPTIDYL-PEPTIDASE IV-RELATED"/>
    <property type="match status" value="1"/>
</dbReference>
<reference evidence="5" key="1">
    <citation type="journal article" date="2022" name="Cell">
        <title>Design, construction, and in vivo augmentation of a complex gut microbiome.</title>
        <authorList>
            <person name="Cheng A.G."/>
            <person name="Ho P.Y."/>
            <person name="Aranda-Diaz A."/>
            <person name="Jain S."/>
            <person name="Yu F.B."/>
            <person name="Meng X."/>
            <person name="Wang M."/>
            <person name="Iakiviak M."/>
            <person name="Nagashima K."/>
            <person name="Zhao A."/>
            <person name="Murugkar P."/>
            <person name="Patil A."/>
            <person name="Atabakhsh K."/>
            <person name="Weakley A."/>
            <person name="Yan J."/>
            <person name="Brumbaugh A.R."/>
            <person name="Higginbottom S."/>
            <person name="Dimas A."/>
            <person name="Shiver A.L."/>
            <person name="Deutschbauer A."/>
            <person name="Neff N."/>
            <person name="Sonnenburg J.L."/>
            <person name="Huang K.C."/>
            <person name="Fischbach M.A."/>
        </authorList>
    </citation>
    <scope>NUCLEOTIDE SEQUENCE</scope>
    <source>
        <strain evidence="5">AP11</strain>
    </source>
</reference>
<evidence type="ECO:0000259" key="3">
    <source>
        <dbReference type="Pfam" id="PF00326"/>
    </source>
</evidence>
<gene>
    <name evidence="5" type="ORF">NQ491_04020</name>
</gene>
<proteinExistence type="predicted"/>
<dbReference type="Pfam" id="PF00930">
    <property type="entry name" value="DPPIV_N"/>
    <property type="match status" value="1"/>
</dbReference>
<dbReference type="Pfam" id="PF00326">
    <property type="entry name" value="Peptidase_S9"/>
    <property type="match status" value="1"/>
</dbReference>
<dbReference type="SUPFAM" id="SSF53474">
    <property type="entry name" value="alpha/beta-Hydrolases"/>
    <property type="match status" value="1"/>
</dbReference>
<dbReference type="Gene3D" id="3.40.50.1820">
    <property type="entry name" value="alpha/beta hydrolase"/>
    <property type="match status" value="1"/>
</dbReference>
<sequence>MNTITVSARPAFDYSALRDGTFEQKTVSGVRSLSDGERYTTMSDGRVLCFLYRTGEPAGVLFDASAAEPRIEFTDYVLSADERRLLLTTDVEPIYRHSFTAEYWIYDRQDGSLRRLSQGGPQQQAQFSPDGSRVAFVRGGNLFVADPAAGSERQLTFDGRFNHIINGLPDWVYEEEFSFARAFAWSPDGRKIAYLRFDESRVKQYNMNRFAGGLYPENYTFKYPKAGEQNSVVELYCCDAADGSTVRMDTGEQTDQYIPRLFWTPTGQLGFYRLNRLQNHFEVLLCDSSGASRVVYDERNDRYVERVDGRTVTFLPDGDRFVVRSERDGFMHLYLYSVSEGLLDRITSGEWEVTELLGIEGDRVYYLSTETSPLRRDLYTVRLDGRGKRRLTGGDGTYRIAPSRGFRYFISYFSNVRTPNRVTLHRSDGRLVRTLEDNAALRTKLDELQVPVKEFFRFATSEGVELNGYMVRPNGFDSSRRYPVLMTQYSGPGSQQAADRWTIGWEDVLVQQGYIVACVDGRGTGFRGEEFKKCTYGELGKYETVDQIEAARYLASLPYVDPDRIGIYGWSYGGFMALNCILKGNDVFRAAIAVAPVTSWRFYDTIYTEIYNGLPQDNPSGYDDNSPIHFADRLKGKLLIAHGTGDDNVHIQNTYEMITRLVEYDKPFELYVYPDRNHGMGPSRHHLMERCIEFVQRNL</sequence>
<evidence type="ECO:0000256" key="1">
    <source>
        <dbReference type="ARBA" id="ARBA00022670"/>
    </source>
</evidence>